<gene>
    <name evidence="1" type="ORF">NCTC11009_01267</name>
</gene>
<name>A0A2X1VHU0_9BURK</name>
<protein>
    <submittedName>
        <fullName evidence="1">Uncharacterized protein</fullName>
    </submittedName>
</protein>
<sequence>MNKYPKLRLDYLDFVCTDVDEYLGFFIIEFGNGRYLQCELVHEEYSMFEYVYENPDYSRIIDPKNCGFDHGICGEENAWALGVFGKEHVLDFILKHARKSDIRVL</sequence>
<reference evidence="1 2" key="1">
    <citation type="submission" date="2018-06" db="EMBL/GenBank/DDBJ databases">
        <authorList>
            <consortium name="Pathogen Informatics"/>
            <person name="Doyle S."/>
        </authorList>
    </citation>
    <scope>NUCLEOTIDE SEQUENCE [LARGE SCALE GENOMIC DNA]</scope>
    <source>
        <strain evidence="1 2">NCTC11009</strain>
    </source>
</reference>
<dbReference type="AlphaFoldDB" id="A0A2X1VHU0"/>
<accession>A0A2X1VHU0</accession>
<dbReference type="RefSeq" id="WP_048769124.1">
    <property type="nucleotide sequence ID" value="NZ_JVJW01000112.1"/>
</dbReference>
<dbReference type="EMBL" id="UATH01000001">
    <property type="protein sequence ID" value="SPY08050.1"/>
    <property type="molecule type" value="Genomic_DNA"/>
</dbReference>
<proteinExistence type="predicted"/>
<evidence type="ECO:0000313" key="1">
    <source>
        <dbReference type="EMBL" id="SPY08050.1"/>
    </source>
</evidence>
<evidence type="ECO:0000313" key="2">
    <source>
        <dbReference type="Proteomes" id="UP000250242"/>
    </source>
</evidence>
<organism evidence="1 2">
    <name type="scientific">Oligella urethralis</name>
    <dbReference type="NCBI Taxonomy" id="90245"/>
    <lineage>
        <taxon>Bacteria</taxon>
        <taxon>Pseudomonadati</taxon>
        <taxon>Pseudomonadota</taxon>
        <taxon>Betaproteobacteria</taxon>
        <taxon>Burkholderiales</taxon>
        <taxon>Alcaligenaceae</taxon>
        <taxon>Oligella</taxon>
    </lineage>
</organism>
<dbReference type="Proteomes" id="UP000250242">
    <property type="component" value="Unassembled WGS sequence"/>
</dbReference>